<dbReference type="GO" id="GO:0097176">
    <property type="term" value="P:epoxide metabolic process"/>
    <property type="evidence" value="ECO:0007669"/>
    <property type="project" value="TreeGrafter"/>
</dbReference>
<evidence type="ECO:0000256" key="4">
    <source>
        <dbReference type="PIRSR" id="PIRSR001112-1"/>
    </source>
</evidence>
<evidence type="ECO:0000256" key="2">
    <source>
        <dbReference type="ARBA" id="ARBA00022797"/>
    </source>
</evidence>
<dbReference type="PRINTS" id="PR00412">
    <property type="entry name" value="EPOXHYDRLASE"/>
</dbReference>
<sequence>MATTETPFQLSVPEVDIELLRQKLETTRFPDELEDAGWNYGVPLAHVKRLVARWKDEFDWRKSEAEINKIPQYTRDIDVEGFGTLNIHYVHQRSRLDSAIPLLFIHGWPGHFLEVRRILSLLTSDTPDQPSFHVVALSLPGFGFSEAPKKQGFAARQYAEVANKLMISLGYNEYVVQGGDWGHYIAGYLATFYAHTHVKGWLSNYTNAQPPSIGTFPWLYLTHLITPYTAREKRGLQLTAGFRQQGSGYSHEQATRPQTIGYSLADSPVGLLAWIYEKLVTWTDAYPWEDDEVLEWVSIYWFSRAGPAASVRIYKEMTDGFKRPAVVGVQWTSIPFGYSAFPKELNQVPRKWLQTLGNLVFESVHSHGGHFAAHEEPEELVRDIRNMFGKGGPAAGVVLGKNGYA</sequence>
<comment type="similarity">
    <text evidence="1">Belongs to the peptidase S33 family.</text>
</comment>
<name>A0A4Q9MUA1_9APHY</name>
<dbReference type="EMBL" id="ML143403">
    <property type="protein sequence ID" value="TBU30778.1"/>
    <property type="molecule type" value="Genomic_DNA"/>
</dbReference>
<dbReference type="OrthoDB" id="7130006at2759"/>
<evidence type="ECO:0000256" key="3">
    <source>
        <dbReference type="ARBA" id="ARBA00022801"/>
    </source>
</evidence>
<gene>
    <name evidence="6" type="ORF">BD311DRAFT_753775</name>
</gene>
<dbReference type="PIRSF" id="PIRSF001112">
    <property type="entry name" value="Epoxide_hydrolase"/>
    <property type="match status" value="1"/>
</dbReference>
<dbReference type="Gene3D" id="3.40.50.1820">
    <property type="entry name" value="alpha/beta hydrolase"/>
    <property type="match status" value="1"/>
</dbReference>
<proteinExistence type="inferred from homology"/>
<evidence type="ECO:0000259" key="5">
    <source>
        <dbReference type="Pfam" id="PF06441"/>
    </source>
</evidence>
<protein>
    <submittedName>
        <fullName evidence="6">Alpha/beta-hydrolase</fullName>
    </submittedName>
</protein>
<dbReference type="Proteomes" id="UP000292957">
    <property type="component" value="Unassembled WGS sequence"/>
</dbReference>
<organism evidence="6">
    <name type="scientific">Dichomitus squalens</name>
    <dbReference type="NCBI Taxonomy" id="114155"/>
    <lineage>
        <taxon>Eukaryota</taxon>
        <taxon>Fungi</taxon>
        <taxon>Dikarya</taxon>
        <taxon>Basidiomycota</taxon>
        <taxon>Agaricomycotina</taxon>
        <taxon>Agaricomycetes</taxon>
        <taxon>Polyporales</taxon>
        <taxon>Polyporaceae</taxon>
        <taxon>Dichomitus</taxon>
    </lineage>
</organism>
<dbReference type="SUPFAM" id="SSF53474">
    <property type="entry name" value="alpha/beta-Hydrolases"/>
    <property type="match status" value="1"/>
</dbReference>
<evidence type="ECO:0000256" key="1">
    <source>
        <dbReference type="ARBA" id="ARBA00010088"/>
    </source>
</evidence>
<evidence type="ECO:0000313" key="6">
    <source>
        <dbReference type="EMBL" id="TBU30778.1"/>
    </source>
</evidence>
<dbReference type="InterPro" id="IPR016292">
    <property type="entry name" value="Epoxide_hydrolase"/>
</dbReference>
<dbReference type="PANTHER" id="PTHR21661">
    <property type="entry name" value="EPOXIDE HYDROLASE 1-RELATED"/>
    <property type="match status" value="1"/>
</dbReference>
<dbReference type="InterPro" id="IPR000639">
    <property type="entry name" value="Epox_hydrolase-like"/>
</dbReference>
<feature type="active site" description="Proton donor" evidence="4">
    <location>
        <position position="314"/>
    </location>
</feature>
<accession>A0A4Q9MUA1</accession>
<feature type="active site" description="Proton acceptor" evidence="4">
    <location>
        <position position="370"/>
    </location>
</feature>
<dbReference type="GO" id="GO:0004301">
    <property type="term" value="F:epoxide hydrolase activity"/>
    <property type="evidence" value="ECO:0007669"/>
    <property type="project" value="TreeGrafter"/>
</dbReference>
<dbReference type="InterPro" id="IPR010497">
    <property type="entry name" value="Epoxide_hydro_N"/>
</dbReference>
<keyword evidence="2" id="KW-0058">Aromatic hydrocarbons catabolism</keyword>
<dbReference type="PANTHER" id="PTHR21661:SF35">
    <property type="entry name" value="EPOXIDE HYDROLASE"/>
    <property type="match status" value="1"/>
</dbReference>
<dbReference type="Pfam" id="PF06441">
    <property type="entry name" value="EHN"/>
    <property type="match status" value="1"/>
</dbReference>
<dbReference type="AlphaFoldDB" id="A0A4Q9MUA1"/>
<feature type="active site" description="Nucleophile" evidence="4">
    <location>
        <position position="180"/>
    </location>
</feature>
<keyword evidence="3 6" id="KW-0378">Hydrolase</keyword>
<feature type="domain" description="Epoxide hydrolase N-terminal" evidence="5">
    <location>
        <begin position="6"/>
        <end position="115"/>
    </location>
</feature>
<dbReference type="InterPro" id="IPR029058">
    <property type="entry name" value="AB_hydrolase_fold"/>
</dbReference>
<reference evidence="6" key="1">
    <citation type="submission" date="2019-01" db="EMBL/GenBank/DDBJ databases">
        <title>Draft genome sequences of three monokaryotic isolates of the white-rot basidiomycete fungus Dichomitus squalens.</title>
        <authorList>
            <consortium name="DOE Joint Genome Institute"/>
            <person name="Lopez S.C."/>
            <person name="Andreopoulos B."/>
            <person name="Pangilinan J."/>
            <person name="Lipzen A."/>
            <person name="Riley R."/>
            <person name="Ahrendt S."/>
            <person name="Ng V."/>
            <person name="Barry K."/>
            <person name="Daum C."/>
            <person name="Grigoriev I.V."/>
            <person name="Hilden K.S."/>
            <person name="Makela M.R."/>
            <person name="de Vries R.P."/>
        </authorList>
    </citation>
    <scope>NUCLEOTIDE SEQUENCE [LARGE SCALE GENOMIC DNA]</scope>
    <source>
        <strain evidence="6">OM18370.1</strain>
    </source>
</reference>